<sequence length="170" mass="18957">MYSLKVVILAIAPLLFTVHAGFDRDDVAPQCGQVCFPITDLSAECERKHDLHGDHNDALEDRLRAECLCTNATFQRNVDPCGECMRAANAGGPNNGGNRPVRRDDDDDDDDAYESDDDDDDDDHRRPKPRPGQGDLRDFEEMKTECNRYKNANPPKNGGRPSRAQRAGRA</sequence>
<feature type="region of interest" description="Disordered" evidence="1">
    <location>
        <begin position="84"/>
        <end position="170"/>
    </location>
</feature>
<gene>
    <name evidence="3" type="ORF">AAL_07590</name>
</gene>
<feature type="compositionally biased region" description="Basic and acidic residues" evidence="1">
    <location>
        <begin position="135"/>
        <end position="148"/>
    </location>
</feature>
<evidence type="ECO:0000313" key="3">
    <source>
        <dbReference type="EMBL" id="KZZ89697.1"/>
    </source>
</evidence>
<dbReference type="OrthoDB" id="4843554at2759"/>
<feature type="chain" id="PRO_5007894274" evidence="2">
    <location>
        <begin position="21"/>
        <end position="170"/>
    </location>
</feature>
<evidence type="ECO:0000313" key="4">
    <source>
        <dbReference type="Proteomes" id="UP000078544"/>
    </source>
</evidence>
<proteinExistence type="predicted"/>
<organism evidence="3 4">
    <name type="scientific">Moelleriella libera RCEF 2490</name>
    <dbReference type="NCBI Taxonomy" id="1081109"/>
    <lineage>
        <taxon>Eukaryota</taxon>
        <taxon>Fungi</taxon>
        <taxon>Dikarya</taxon>
        <taxon>Ascomycota</taxon>
        <taxon>Pezizomycotina</taxon>
        <taxon>Sordariomycetes</taxon>
        <taxon>Hypocreomycetidae</taxon>
        <taxon>Hypocreales</taxon>
        <taxon>Clavicipitaceae</taxon>
        <taxon>Moelleriella</taxon>
    </lineage>
</organism>
<evidence type="ECO:0000256" key="1">
    <source>
        <dbReference type="SAM" id="MobiDB-lite"/>
    </source>
</evidence>
<dbReference type="AlphaFoldDB" id="A0A167X6P5"/>
<feature type="compositionally biased region" description="Low complexity" evidence="1">
    <location>
        <begin position="86"/>
        <end position="99"/>
    </location>
</feature>
<feature type="signal peptide" evidence="2">
    <location>
        <begin position="1"/>
        <end position="20"/>
    </location>
</feature>
<keyword evidence="4" id="KW-1185">Reference proteome</keyword>
<dbReference type="Proteomes" id="UP000078544">
    <property type="component" value="Unassembled WGS sequence"/>
</dbReference>
<name>A0A167X6P5_9HYPO</name>
<dbReference type="EMBL" id="AZGY01000024">
    <property type="protein sequence ID" value="KZZ89697.1"/>
    <property type="molecule type" value="Genomic_DNA"/>
</dbReference>
<evidence type="ECO:0000256" key="2">
    <source>
        <dbReference type="SAM" id="SignalP"/>
    </source>
</evidence>
<accession>A0A167X6P5</accession>
<keyword evidence="2" id="KW-0732">Signal</keyword>
<feature type="compositionally biased region" description="Acidic residues" evidence="1">
    <location>
        <begin position="105"/>
        <end position="122"/>
    </location>
</feature>
<reference evidence="3 4" key="1">
    <citation type="journal article" date="2016" name="Genome Biol. Evol.">
        <title>Divergent and convergent evolution of fungal pathogenicity.</title>
        <authorList>
            <person name="Shang Y."/>
            <person name="Xiao G."/>
            <person name="Zheng P."/>
            <person name="Cen K."/>
            <person name="Zhan S."/>
            <person name="Wang C."/>
        </authorList>
    </citation>
    <scope>NUCLEOTIDE SEQUENCE [LARGE SCALE GENOMIC DNA]</scope>
    <source>
        <strain evidence="3 4">RCEF 2490</strain>
    </source>
</reference>
<protein>
    <submittedName>
        <fullName evidence="3">Uncharacterized protein</fullName>
    </submittedName>
</protein>
<comment type="caution">
    <text evidence="3">The sequence shown here is derived from an EMBL/GenBank/DDBJ whole genome shotgun (WGS) entry which is preliminary data.</text>
</comment>